<name>A0ABZ0YWE9_9GAMM</name>
<evidence type="ECO:0000256" key="4">
    <source>
        <dbReference type="ARBA" id="ARBA00022692"/>
    </source>
</evidence>
<keyword evidence="4 8" id="KW-0812">Transmembrane</keyword>
<dbReference type="InterPro" id="IPR005524">
    <property type="entry name" value="DUF318"/>
</dbReference>
<evidence type="ECO:0000256" key="1">
    <source>
        <dbReference type="ARBA" id="ARBA00004651"/>
    </source>
</evidence>
<dbReference type="PANTHER" id="PTHR34184">
    <property type="entry name" value="UPF0718 PROTEIN YCGR"/>
    <property type="match status" value="1"/>
</dbReference>
<evidence type="ECO:0000313" key="10">
    <source>
        <dbReference type="Proteomes" id="UP001327459"/>
    </source>
</evidence>
<dbReference type="RefSeq" id="WP_322521506.1">
    <property type="nucleotide sequence ID" value="NZ_CP140153.1"/>
</dbReference>
<evidence type="ECO:0000256" key="2">
    <source>
        <dbReference type="ARBA" id="ARBA00006386"/>
    </source>
</evidence>
<dbReference type="Proteomes" id="UP001327459">
    <property type="component" value="Chromosome"/>
</dbReference>
<evidence type="ECO:0000256" key="3">
    <source>
        <dbReference type="ARBA" id="ARBA00022475"/>
    </source>
</evidence>
<dbReference type="PANTHER" id="PTHR34184:SF4">
    <property type="entry name" value="UPF0718 PROTEIN YCGR"/>
    <property type="match status" value="1"/>
</dbReference>
<accession>A0ABZ0YWE9</accession>
<protein>
    <submittedName>
        <fullName evidence="9">SO_0444 family Cu/Zn efflux transporter</fullName>
    </submittedName>
</protein>
<evidence type="ECO:0000256" key="7">
    <source>
        <dbReference type="SAM" id="MobiDB-lite"/>
    </source>
</evidence>
<keyword evidence="6 8" id="KW-0472">Membrane</keyword>
<sequence length="400" mass="40629">MMQWFNELWFLTLEAAPWLLLGLVIAALIKAFSDQLAIVKYLSGESTGAIVRASLIGAPLPLCSCGVVPAVLGLKDAGAGRGPSMAFLVATPETGPDSISVSYGLLGPVYAIARPIAAIIGAIVTGLISGRLAGSMTPESAATNDSVATDCCGGEESKPTAACCDSNPSSTGHCDEGESTSNACCGSPTTTDAAAPGTRERLAGGFSYAFGQVLIDIVPWMVFGLAIAATAVVLIPEGFFDNAWGLVGSYALMAVIGIPMYVCATASTPIAAGLLVAGMSPGAALVFLLAGPATNIGTLGILRKHFGNRLIGVYLVTVIACALVAGISLDLLWGVFDWSLPSGAAADHAMDANGIGLAALAVLASVTIHAYWRRRPARRVPGHGSGEGACGCSQDRDGSR</sequence>
<dbReference type="Pfam" id="PF03773">
    <property type="entry name" value="ArsP_1"/>
    <property type="match status" value="1"/>
</dbReference>
<feature type="region of interest" description="Disordered" evidence="7">
    <location>
        <begin position="379"/>
        <end position="400"/>
    </location>
</feature>
<dbReference type="NCBIfam" id="NF033936">
    <property type="entry name" value="CuZnOut_SO0444"/>
    <property type="match status" value="1"/>
</dbReference>
<feature type="transmembrane region" description="Helical" evidence="8">
    <location>
        <begin position="355"/>
        <end position="372"/>
    </location>
</feature>
<gene>
    <name evidence="9" type="ORF">SR882_01055</name>
</gene>
<dbReference type="EMBL" id="CP140153">
    <property type="protein sequence ID" value="WQH16515.1"/>
    <property type="molecule type" value="Genomic_DNA"/>
</dbReference>
<keyword evidence="5 8" id="KW-1133">Transmembrane helix</keyword>
<evidence type="ECO:0000313" key="9">
    <source>
        <dbReference type="EMBL" id="WQH16515.1"/>
    </source>
</evidence>
<feature type="transmembrane region" description="Helical" evidence="8">
    <location>
        <begin position="268"/>
        <end position="290"/>
    </location>
</feature>
<reference evidence="9 10" key="1">
    <citation type="submission" date="2023-11" db="EMBL/GenBank/DDBJ databases">
        <title>MicrobeMod: A computational toolkit for identifying prokaryotic methylation and restriction-modification with nanopore sequencing.</title>
        <authorList>
            <person name="Crits-Christoph A."/>
            <person name="Kang S.C."/>
            <person name="Lee H."/>
            <person name="Ostrov N."/>
        </authorList>
    </citation>
    <scope>NUCLEOTIDE SEQUENCE [LARGE SCALE GENOMIC DNA]</scope>
    <source>
        <strain evidence="9 10">ATCC 49870</strain>
    </source>
</reference>
<comment type="similarity">
    <text evidence="2">Belongs to the UPF0718 family.</text>
</comment>
<comment type="subcellular location">
    <subcellularLocation>
        <location evidence="1">Cell membrane</location>
        <topology evidence="1">Multi-pass membrane protein</topology>
    </subcellularLocation>
</comment>
<proteinExistence type="inferred from homology"/>
<feature type="transmembrane region" description="Helical" evidence="8">
    <location>
        <begin position="243"/>
        <end position="262"/>
    </location>
</feature>
<evidence type="ECO:0000256" key="8">
    <source>
        <dbReference type="SAM" id="Phobius"/>
    </source>
</evidence>
<dbReference type="InterPro" id="IPR052923">
    <property type="entry name" value="UPF0718"/>
</dbReference>
<keyword evidence="10" id="KW-1185">Reference proteome</keyword>
<feature type="transmembrane region" description="Helical" evidence="8">
    <location>
        <begin position="311"/>
        <end position="335"/>
    </location>
</feature>
<keyword evidence="3" id="KW-1003">Cell membrane</keyword>
<evidence type="ECO:0000256" key="6">
    <source>
        <dbReference type="ARBA" id="ARBA00023136"/>
    </source>
</evidence>
<evidence type="ECO:0000256" key="5">
    <source>
        <dbReference type="ARBA" id="ARBA00022989"/>
    </source>
</evidence>
<organism evidence="9 10">
    <name type="scientific">Guyparkeria halophila</name>
    <dbReference type="NCBI Taxonomy" id="47960"/>
    <lineage>
        <taxon>Bacteria</taxon>
        <taxon>Pseudomonadati</taxon>
        <taxon>Pseudomonadota</taxon>
        <taxon>Gammaproteobacteria</taxon>
        <taxon>Chromatiales</taxon>
        <taxon>Thioalkalibacteraceae</taxon>
        <taxon>Guyparkeria</taxon>
    </lineage>
</organism>
<feature type="transmembrane region" description="Helical" evidence="8">
    <location>
        <begin position="217"/>
        <end position="236"/>
    </location>
</feature>